<keyword evidence="1" id="KW-0853">WD repeat</keyword>
<dbReference type="PROSITE" id="PS50082">
    <property type="entry name" value="WD_REPEATS_2"/>
    <property type="match status" value="1"/>
</dbReference>
<protein>
    <submittedName>
        <fullName evidence="3">WD40 repeat protein</fullName>
    </submittedName>
</protein>
<keyword evidence="4" id="KW-1185">Reference proteome</keyword>
<evidence type="ECO:0000256" key="2">
    <source>
        <dbReference type="SAM" id="MobiDB-lite"/>
    </source>
</evidence>
<dbReference type="RefSeq" id="WP_420538724.1">
    <property type="nucleotide sequence ID" value="NZ_BAAASY010000061.1"/>
</dbReference>
<dbReference type="Gene3D" id="2.130.10.10">
    <property type="entry name" value="YVTN repeat-like/Quinoprotein amine dehydrogenase"/>
    <property type="match status" value="1"/>
</dbReference>
<dbReference type="InterPro" id="IPR015943">
    <property type="entry name" value="WD40/YVTN_repeat-like_dom_sf"/>
</dbReference>
<dbReference type="PANTHER" id="PTHR19879">
    <property type="entry name" value="TRANSCRIPTION INITIATION FACTOR TFIID"/>
    <property type="match status" value="1"/>
</dbReference>
<dbReference type="SUPFAM" id="SSF101908">
    <property type="entry name" value="Putative isomerase YbhE"/>
    <property type="match status" value="1"/>
</dbReference>
<evidence type="ECO:0000313" key="4">
    <source>
        <dbReference type="Proteomes" id="UP000661607"/>
    </source>
</evidence>
<dbReference type="InterPro" id="IPR001680">
    <property type="entry name" value="WD40_rpt"/>
</dbReference>
<dbReference type="SMART" id="SM00320">
    <property type="entry name" value="WD40"/>
    <property type="match status" value="3"/>
</dbReference>
<gene>
    <name evidence="3" type="ORF">H4W81_004941</name>
</gene>
<name>A0ABR9KJG4_9ACTN</name>
<dbReference type="PANTHER" id="PTHR19879:SF9">
    <property type="entry name" value="TRANSCRIPTION INITIATION FACTOR TFIID SUBUNIT 5"/>
    <property type="match status" value="1"/>
</dbReference>
<dbReference type="EMBL" id="JADBEF010000001">
    <property type="protein sequence ID" value="MBE1562162.1"/>
    <property type="molecule type" value="Genomic_DNA"/>
</dbReference>
<sequence length="232" mass="24724">MSVKPDQAHIGALDGSLGLWQLDDSARPVRVAKVPGQNSFMVASVALAPDGRTVLAGYERGSVLLWDLSSGKQLATLPGHSSWIGGVALSDDGRVAVTISRGSGYIWNLADRRSPVRVGAIPRTGVDGEGLDLSADGRTAMIGGQLWNLSDPARPKLVNPVAKEVDGVSLSSDGQVALTTDGAGSATLWRIADRGSRTRRGPSRSPKSPEWGNWTWITSRCTTSRNRQDQRW</sequence>
<accession>A0ABR9KJG4</accession>
<feature type="region of interest" description="Disordered" evidence="2">
    <location>
        <begin position="193"/>
        <end position="214"/>
    </location>
</feature>
<dbReference type="Pfam" id="PF00400">
    <property type="entry name" value="WD40"/>
    <property type="match status" value="2"/>
</dbReference>
<evidence type="ECO:0000313" key="3">
    <source>
        <dbReference type="EMBL" id="MBE1562162.1"/>
    </source>
</evidence>
<reference evidence="3 4" key="1">
    <citation type="submission" date="2020-10" db="EMBL/GenBank/DDBJ databases">
        <title>Sequencing the genomes of 1000 actinobacteria strains.</title>
        <authorList>
            <person name="Klenk H.-P."/>
        </authorList>
    </citation>
    <scope>NUCLEOTIDE SEQUENCE [LARGE SCALE GENOMIC DNA]</scope>
    <source>
        <strain evidence="3 4">DSM 43748</strain>
    </source>
</reference>
<dbReference type="Proteomes" id="UP000661607">
    <property type="component" value="Unassembled WGS sequence"/>
</dbReference>
<comment type="caution">
    <text evidence="3">The sequence shown here is derived from an EMBL/GenBank/DDBJ whole genome shotgun (WGS) entry which is preliminary data.</text>
</comment>
<proteinExistence type="predicted"/>
<evidence type="ECO:0000256" key="1">
    <source>
        <dbReference type="PROSITE-ProRule" id="PRU00221"/>
    </source>
</evidence>
<feature type="repeat" description="WD" evidence="1">
    <location>
        <begin position="42"/>
        <end position="76"/>
    </location>
</feature>
<organism evidence="3 4">
    <name type="scientific">Nonomuraea africana</name>
    <dbReference type="NCBI Taxonomy" id="46171"/>
    <lineage>
        <taxon>Bacteria</taxon>
        <taxon>Bacillati</taxon>
        <taxon>Actinomycetota</taxon>
        <taxon>Actinomycetes</taxon>
        <taxon>Streptosporangiales</taxon>
        <taxon>Streptosporangiaceae</taxon>
        <taxon>Nonomuraea</taxon>
    </lineage>
</organism>